<keyword evidence="2" id="KW-1185">Reference proteome</keyword>
<gene>
    <name evidence="1" type="ORF">CCAM_LOCUS18958</name>
</gene>
<dbReference type="Proteomes" id="UP000595140">
    <property type="component" value="Unassembled WGS sequence"/>
</dbReference>
<accession>A0A484LL12</accession>
<evidence type="ECO:0000313" key="2">
    <source>
        <dbReference type="Proteomes" id="UP000595140"/>
    </source>
</evidence>
<reference evidence="1 2" key="1">
    <citation type="submission" date="2018-04" db="EMBL/GenBank/DDBJ databases">
        <authorList>
            <person name="Vogel A."/>
        </authorList>
    </citation>
    <scope>NUCLEOTIDE SEQUENCE [LARGE SCALE GENOMIC DNA]</scope>
</reference>
<evidence type="ECO:0000313" key="1">
    <source>
        <dbReference type="EMBL" id="VFQ77182.1"/>
    </source>
</evidence>
<dbReference type="EMBL" id="OOIL02001634">
    <property type="protein sequence ID" value="VFQ77182.1"/>
    <property type="molecule type" value="Genomic_DNA"/>
</dbReference>
<name>A0A484LL12_9ASTE</name>
<protein>
    <submittedName>
        <fullName evidence="1">Uncharacterized protein</fullName>
    </submittedName>
</protein>
<dbReference type="AlphaFoldDB" id="A0A484LL12"/>
<organism evidence="1 2">
    <name type="scientific">Cuscuta campestris</name>
    <dbReference type="NCBI Taxonomy" id="132261"/>
    <lineage>
        <taxon>Eukaryota</taxon>
        <taxon>Viridiplantae</taxon>
        <taxon>Streptophyta</taxon>
        <taxon>Embryophyta</taxon>
        <taxon>Tracheophyta</taxon>
        <taxon>Spermatophyta</taxon>
        <taxon>Magnoliopsida</taxon>
        <taxon>eudicotyledons</taxon>
        <taxon>Gunneridae</taxon>
        <taxon>Pentapetalae</taxon>
        <taxon>asterids</taxon>
        <taxon>lamiids</taxon>
        <taxon>Solanales</taxon>
        <taxon>Convolvulaceae</taxon>
        <taxon>Cuscuteae</taxon>
        <taxon>Cuscuta</taxon>
        <taxon>Cuscuta subgen. Grammica</taxon>
        <taxon>Cuscuta sect. Cleistogrammica</taxon>
    </lineage>
</organism>
<proteinExistence type="predicted"/>
<sequence>MPRASSCLSGKSPEAVVEAPLAAGARAVAAVALALGLAVVVLEVELSAVLHPGVAAIMPALELVVLRGEELTKL</sequence>